<dbReference type="GO" id="GO:0005829">
    <property type="term" value="C:cytosol"/>
    <property type="evidence" value="ECO:0007669"/>
    <property type="project" value="TreeGrafter"/>
</dbReference>
<dbReference type="Pfam" id="PF02551">
    <property type="entry name" value="Acyl_CoA_thio"/>
    <property type="match status" value="1"/>
</dbReference>
<evidence type="ECO:0000256" key="8">
    <source>
        <dbReference type="ARBA" id="ARBA00079653"/>
    </source>
</evidence>
<dbReference type="InterPro" id="IPR029069">
    <property type="entry name" value="HotDog_dom_sf"/>
</dbReference>
<evidence type="ECO:0000259" key="9">
    <source>
        <dbReference type="Pfam" id="PF02551"/>
    </source>
</evidence>
<dbReference type="PANTHER" id="PTHR11066">
    <property type="entry name" value="ACYL-COA THIOESTERASE"/>
    <property type="match status" value="1"/>
</dbReference>
<dbReference type="SUPFAM" id="SSF54637">
    <property type="entry name" value="Thioesterase/thiol ester dehydrase-isomerase"/>
    <property type="match status" value="2"/>
</dbReference>
<proteinExistence type="inferred from homology"/>
<dbReference type="EC" id="3.1.2.20" evidence="5"/>
<comment type="similarity">
    <text evidence="1">Belongs to the C/M/P thioester hydrolase family.</text>
</comment>
<dbReference type="GO" id="GO:0006637">
    <property type="term" value="P:acyl-CoA metabolic process"/>
    <property type="evidence" value="ECO:0007669"/>
    <property type="project" value="InterPro"/>
</dbReference>
<feature type="domain" description="Acyl-CoA thioesterase 2 C-terminal" evidence="9">
    <location>
        <begin position="195"/>
        <end position="299"/>
    </location>
</feature>
<evidence type="ECO:0000313" key="11">
    <source>
        <dbReference type="EMBL" id="AZU02842.1"/>
    </source>
</evidence>
<dbReference type="InterPro" id="IPR025652">
    <property type="entry name" value="TesB_C"/>
</dbReference>
<feature type="domain" description="Acyl-CoA thioesterase-like N-terminal HotDog" evidence="10">
    <location>
        <begin position="48"/>
        <end position="127"/>
    </location>
</feature>
<evidence type="ECO:0000256" key="3">
    <source>
        <dbReference type="ARBA" id="ARBA00022801"/>
    </source>
</evidence>
<evidence type="ECO:0000256" key="5">
    <source>
        <dbReference type="ARBA" id="ARBA00038894"/>
    </source>
</evidence>
<dbReference type="GO" id="GO:0009062">
    <property type="term" value="P:fatty acid catabolic process"/>
    <property type="evidence" value="ECO:0007669"/>
    <property type="project" value="TreeGrafter"/>
</dbReference>
<evidence type="ECO:0000256" key="4">
    <source>
        <dbReference type="ARBA" id="ARBA00023098"/>
    </source>
</evidence>
<dbReference type="KEGG" id="gak:X907_0294"/>
<dbReference type="InterPro" id="IPR003703">
    <property type="entry name" value="Acyl_CoA_thio"/>
</dbReference>
<evidence type="ECO:0000259" key="10">
    <source>
        <dbReference type="Pfam" id="PF13622"/>
    </source>
</evidence>
<dbReference type="RefSeq" id="WP_127565290.1">
    <property type="nucleotide sequence ID" value="NZ_BMFB01000006.1"/>
</dbReference>
<keyword evidence="3" id="KW-0378">Hydrolase</keyword>
<dbReference type="GO" id="GO:0047617">
    <property type="term" value="F:fatty acyl-CoA hydrolase activity"/>
    <property type="evidence" value="ECO:0007669"/>
    <property type="project" value="UniProtKB-EC"/>
</dbReference>
<protein>
    <recommendedName>
        <fullName evidence="7">Acyl-CoA thioesterase 2</fullName>
        <ecNumber evidence="5">3.1.2.20</ecNumber>
    </recommendedName>
    <alternativeName>
        <fullName evidence="8">Thioesterase II</fullName>
    </alternativeName>
</protein>
<dbReference type="FunFam" id="2.40.160.210:FF:000001">
    <property type="entry name" value="Acyl-CoA thioesterase II"/>
    <property type="match status" value="1"/>
</dbReference>
<dbReference type="Proteomes" id="UP000286954">
    <property type="component" value="Chromosome"/>
</dbReference>
<gene>
    <name evidence="11" type="ORF">X907_0294</name>
</gene>
<keyword evidence="12" id="KW-1185">Reference proteome</keyword>
<accession>A0A3T0E6A7</accession>
<keyword evidence="4" id="KW-0443">Lipid metabolism</keyword>
<dbReference type="CDD" id="cd03445">
    <property type="entry name" value="Thioesterase_II_repeat2"/>
    <property type="match status" value="1"/>
</dbReference>
<dbReference type="Pfam" id="PF13622">
    <property type="entry name" value="4HBT_3"/>
    <property type="match status" value="1"/>
</dbReference>
<name>A0A3T0E6A7_9PROT</name>
<organism evidence="11 12">
    <name type="scientific">Glycocaulis alkaliphilus</name>
    <dbReference type="NCBI Taxonomy" id="1434191"/>
    <lineage>
        <taxon>Bacteria</taxon>
        <taxon>Pseudomonadati</taxon>
        <taxon>Pseudomonadota</taxon>
        <taxon>Alphaproteobacteria</taxon>
        <taxon>Maricaulales</taxon>
        <taxon>Maricaulaceae</taxon>
        <taxon>Glycocaulis</taxon>
    </lineage>
</organism>
<dbReference type="InterPro" id="IPR042171">
    <property type="entry name" value="Acyl-CoA_hotdog"/>
</dbReference>
<evidence type="ECO:0000256" key="6">
    <source>
        <dbReference type="ARBA" id="ARBA00050943"/>
    </source>
</evidence>
<evidence type="ECO:0000313" key="12">
    <source>
        <dbReference type="Proteomes" id="UP000286954"/>
    </source>
</evidence>
<evidence type="ECO:0000256" key="1">
    <source>
        <dbReference type="ARBA" id="ARBA00006538"/>
    </source>
</evidence>
<comment type="catalytic activity">
    <reaction evidence="6">
        <text>a fatty acyl-CoA + H2O = a fatty acid + CoA + H(+)</text>
        <dbReference type="Rhea" id="RHEA:16781"/>
        <dbReference type="ChEBI" id="CHEBI:15377"/>
        <dbReference type="ChEBI" id="CHEBI:15378"/>
        <dbReference type="ChEBI" id="CHEBI:28868"/>
        <dbReference type="ChEBI" id="CHEBI:57287"/>
        <dbReference type="ChEBI" id="CHEBI:77636"/>
        <dbReference type="EC" id="3.1.2.20"/>
    </reaction>
    <physiologicalReaction direction="left-to-right" evidence="6">
        <dbReference type="Rhea" id="RHEA:16782"/>
    </physiologicalReaction>
</comment>
<evidence type="ECO:0000256" key="2">
    <source>
        <dbReference type="ARBA" id="ARBA00011881"/>
    </source>
</evidence>
<dbReference type="OrthoDB" id="9781019at2"/>
<dbReference type="EMBL" id="CP018911">
    <property type="protein sequence ID" value="AZU02842.1"/>
    <property type="molecule type" value="Genomic_DNA"/>
</dbReference>
<comment type="subunit">
    <text evidence="2">Homotetramer.</text>
</comment>
<dbReference type="AlphaFoldDB" id="A0A3T0E6A7"/>
<dbReference type="CDD" id="cd03444">
    <property type="entry name" value="Thioesterase_II_repeat1"/>
    <property type="match status" value="1"/>
</dbReference>
<reference evidence="11 12" key="1">
    <citation type="submission" date="2016-12" db="EMBL/GenBank/DDBJ databases">
        <title>The genome of dimorphic prosthecate Glycocaulis alkaliphilus 6b-8t, isolated from crude oil dictates its adaptability in petroleum environments.</title>
        <authorList>
            <person name="Wu X.-L."/>
            <person name="Geng S."/>
        </authorList>
    </citation>
    <scope>NUCLEOTIDE SEQUENCE [LARGE SCALE GENOMIC DNA]</scope>
    <source>
        <strain evidence="11 12">6B-8</strain>
    </source>
</reference>
<evidence type="ECO:0000256" key="7">
    <source>
        <dbReference type="ARBA" id="ARBA00071120"/>
    </source>
</evidence>
<sequence>MKYDPARAAEPFPVDSQDVQGLADGLARLLTVEELDTDLYRGPRNPGGKGRVFGGQVVGQALRSAAASVDPDRVAHSLHAYFMRAGNEDYPIIFRVERDFDGGSFSTRRVIAMQKGQPILNMAASFQRHEEGLSHSDDMPEVPGPEELKSEAELALEQKDSLPEAFFNMVTRPRPIELRPVGPWSPGNPPKLDPVRHIWFRVRGNLGDDPLLHQAALAYASDMALLGTSMQPHGVSWVSPGLQSASLDHAVWFHGRVRMDEWLLYTTDSPWAGGGRGFNRGRLFTRDGRLVASTTQEGLIRVRKK</sequence>
<dbReference type="InterPro" id="IPR049449">
    <property type="entry name" value="TesB_ACOT8-like_N"/>
</dbReference>
<dbReference type="Gene3D" id="2.40.160.210">
    <property type="entry name" value="Acyl-CoA thioesterase, double hotdog domain"/>
    <property type="match status" value="1"/>
</dbReference>
<dbReference type="PANTHER" id="PTHR11066:SF34">
    <property type="entry name" value="ACYL-COENZYME A THIOESTERASE 8"/>
    <property type="match status" value="1"/>
</dbReference>